<name>A0ABQ4NTF0_9GAMM</name>
<proteinExistence type="predicted"/>
<gene>
    <name evidence="3" type="ORF">TUM4630_35660</name>
</gene>
<feature type="chain" id="PRO_5047400716" evidence="1">
    <location>
        <begin position="32"/>
        <end position="130"/>
    </location>
</feature>
<dbReference type="SUPFAM" id="SSF52821">
    <property type="entry name" value="Rhodanese/Cell cycle control phosphatase"/>
    <property type="match status" value="1"/>
</dbReference>
<dbReference type="EMBL" id="BPFB01000082">
    <property type="protein sequence ID" value="GIU02936.1"/>
    <property type="molecule type" value="Genomic_DNA"/>
</dbReference>
<dbReference type="InterPro" id="IPR036873">
    <property type="entry name" value="Rhodanese-like_dom_sf"/>
</dbReference>
<accession>A0ABQ4NTF0</accession>
<dbReference type="SMART" id="SM00450">
    <property type="entry name" value="RHOD"/>
    <property type="match status" value="1"/>
</dbReference>
<dbReference type="InterPro" id="IPR052367">
    <property type="entry name" value="Thiosulfate_ST/Rhodanese-like"/>
</dbReference>
<dbReference type="CDD" id="cd00158">
    <property type="entry name" value="RHOD"/>
    <property type="match status" value="1"/>
</dbReference>
<dbReference type="PROSITE" id="PS50206">
    <property type="entry name" value="RHODANESE_3"/>
    <property type="match status" value="1"/>
</dbReference>
<keyword evidence="4" id="KW-1185">Reference proteome</keyword>
<protein>
    <submittedName>
        <fullName evidence="3">Sulfurtransferase</fullName>
    </submittedName>
</protein>
<comment type="caution">
    <text evidence="3">The sequence shown here is derived from an EMBL/GenBank/DDBJ whole genome shotgun (WGS) entry which is preliminary data.</text>
</comment>
<sequence>MGQATTLLSRYGTMIALFFVAAIGLSSPSIAAEQDIETTAWQMIDNGAMIVDVRTPEEFAQGHLANAINIPFENIAAEFAKRNIDKATNVVLYCRSGRRSDIAQMSLIEQGYTNTHNGGGYQTLSQQQPK</sequence>
<dbReference type="Pfam" id="PF00581">
    <property type="entry name" value="Rhodanese"/>
    <property type="match status" value="1"/>
</dbReference>
<feature type="domain" description="Rhodanese" evidence="2">
    <location>
        <begin position="44"/>
        <end position="129"/>
    </location>
</feature>
<feature type="signal peptide" evidence="1">
    <location>
        <begin position="1"/>
        <end position="31"/>
    </location>
</feature>
<dbReference type="Gene3D" id="3.40.250.10">
    <property type="entry name" value="Rhodanese-like domain"/>
    <property type="match status" value="1"/>
</dbReference>
<evidence type="ECO:0000256" key="1">
    <source>
        <dbReference type="SAM" id="SignalP"/>
    </source>
</evidence>
<dbReference type="InterPro" id="IPR001763">
    <property type="entry name" value="Rhodanese-like_dom"/>
</dbReference>
<keyword evidence="1" id="KW-0732">Signal</keyword>
<dbReference type="PANTHER" id="PTHR45431:SF3">
    <property type="entry name" value="RHODANESE-LIKE DOMAIN-CONTAINING PROTEIN 15, CHLOROPLASTIC"/>
    <property type="match status" value="1"/>
</dbReference>
<evidence type="ECO:0000313" key="3">
    <source>
        <dbReference type="EMBL" id="GIU02936.1"/>
    </source>
</evidence>
<reference evidence="3 4" key="1">
    <citation type="submission" date="2021-05" db="EMBL/GenBank/DDBJ databases">
        <title>Molecular characterization for Shewanella algae harboring chromosomal blaOXA-55-like strains isolated from clinical and environment sample.</title>
        <authorList>
            <person name="Ohama Y."/>
            <person name="Aoki K."/>
            <person name="Harada S."/>
            <person name="Moriya K."/>
            <person name="Ishii Y."/>
            <person name="Tateda K."/>
        </authorList>
    </citation>
    <scope>NUCLEOTIDE SEQUENCE [LARGE SCALE GENOMIC DNA]</scope>
    <source>
        <strain evidence="3 4">LMG 23746</strain>
    </source>
</reference>
<dbReference type="PANTHER" id="PTHR45431">
    <property type="entry name" value="RHODANESE-LIKE DOMAIN-CONTAINING PROTEIN 15, CHLOROPLASTIC"/>
    <property type="match status" value="1"/>
</dbReference>
<organism evidence="3 4">
    <name type="scientific">Shewanella algidipiscicola</name>
    <dbReference type="NCBI Taxonomy" id="614070"/>
    <lineage>
        <taxon>Bacteria</taxon>
        <taxon>Pseudomonadati</taxon>
        <taxon>Pseudomonadota</taxon>
        <taxon>Gammaproteobacteria</taxon>
        <taxon>Alteromonadales</taxon>
        <taxon>Shewanellaceae</taxon>
        <taxon>Shewanella</taxon>
    </lineage>
</organism>
<evidence type="ECO:0000313" key="4">
    <source>
        <dbReference type="Proteomes" id="UP000761574"/>
    </source>
</evidence>
<evidence type="ECO:0000259" key="2">
    <source>
        <dbReference type="PROSITE" id="PS50206"/>
    </source>
</evidence>
<dbReference type="Proteomes" id="UP000761574">
    <property type="component" value="Unassembled WGS sequence"/>
</dbReference>